<evidence type="ECO:0000313" key="3">
    <source>
        <dbReference type="Proteomes" id="UP000823749"/>
    </source>
</evidence>
<name>A0AAV6KIF5_9ERIC</name>
<proteinExistence type="predicted"/>
<sequence length="69" mass="7176">MALAGGLGDFFLRNSGPAGGLATNHFGPDLEKLFPVEGGMEDGDMDAAYRDGDARDGDGDAEDIDEDAR</sequence>
<feature type="compositionally biased region" description="Basic and acidic residues" evidence="1">
    <location>
        <begin position="47"/>
        <end position="58"/>
    </location>
</feature>
<feature type="region of interest" description="Disordered" evidence="1">
    <location>
        <begin position="36"/>
        <end position="69"/>
    </location>
</feature>
<reference evidence="2" key="1">
    <citation type="submission" date="2020-08" db="EMBL/GenBank/DDBJ databases">
        <title>Plant Genome Project.</title>
        <authorList>
            <person name="Zhang R.-G."/>
        </authorList>
    </citation>
    <scope>NUCLEOTIDE SEQUENCE</scope>
    <source>
        <strain evidence="2">WSP0</strain>
        <tissue evidence="2">Leaf</tissue>
    </source>
</reference>
<dbReference type="EMBL" id="JACTNZ010000004">
    <property type="protein sequence ID" value="KAG5552306.1"/>
    <property type="molecule type" value="Genomic_DNA"/>
</dbReference>
<evidence type="ECO:0000256" key="1">
    <source>
        <dbReference type="SAM" id="MobiDB-lite"/>
    </source>
</evidence>
<gene>
    <name evidence="2" type="ORF">RHGRI_010400</name>
</gene>
<dbReference type="AlphaFoldDB" id="A0AAV6KIF5"/>
<protein>
    <submittedName>
        <fullName evidence="2">Uncharacterized protein</fullName>
    </submittedName>
</protein>
<accession>A0AAV6KIF5</accession>
<organism evidence="2 3">
    <name type="scientific">Rhododendron griersonianum</name>
    <dbReference type="NCBI Taxonomy" id="479676"/>
    <lineage>
        <taxon>Eukaryota</taxon>
        <taxon>Viridiplantae</taxon>
        <taxon>Streptophyta</taxon>
        <taxon>Embryophyta</taxon>
        <taxon>Tracheophyta</taxon>
        <taxon>Spermatophyta</taxon>
        <taxon>Magnoliopsida</taxon>
        <taxon>eudicotyledons</taxon>
        <taxon>Gunneridae</taxon>
        <taxon>Pentapetalae</taxon>
        <taxon>asterids</taxon>
        <taxon>Ericales</taxon>
        <taxon>Ericaceae</taxon>
        <taxon>Ericoideae</taxon>
        <taxon>Rhodoreae</taxon>
        <taxon>Rhododendron</taxon>
    </lineage>
</organism>
<feature type="compositionally biased region" description="Acidic residues" evidence="1">
    <location>
        <begin position="59"/>
        <end position="69"/>
    </location>
</feature>
<keyword evidence="3" id="KW-1185">Reference proteome</keyword>
<comment type="caution">
    <text evidence="2">The sequence shown here is derived from an EMBL/GenBank/DDBJ whole genome shotgun (WGS) entry which is preliminary data.</text>
</comment>
<evidence type="ECO:0000313" key="2">
    <source>
        <dbReference type="EMBL" id="KAG5552306.1"/>
    </source>
</evidence>
<dbReference type="Proteomes" id="UP000823749">
    <property type="component" value="Chromosome 4"/>
</dbReference>